<evidence type="ECO:0000256" key="1">
    <source>
        <dbReference type="ARBA" id="ARBA00004282"/>
    </source>
</evidence>
<feature type="compositionally biased region" description="Basic and acidic residues" evidence="3">
    <location>
        <begin position="680"/>
        <end position="694"/>
    </location>
</feature>
<dbReference type="OrthoDB" id="73680at2759"/>
<feature type="compositionally biased region" description="Basic residues" evidence="3">
    <location>
        <begin position="711"/>
        <end position="728"/>
    </location>
</feature>
<feature type="region of interest" description="Disordered" evidence="3">
    <location>
        <begin position="776"/>
        <end position="847"/>
    </location>
</feature>
<dbReference type="Proteomes" id="UP001152803">
    <property type="component" value="Unassembled WGS sequence"/>
</dbReference>
<evidence type="ECO:0000313" key="6">
    <source>
        <dbReference type="Proteomes" id="UP001152803"/>
    </source>
</evidence>
<keyword evidence="6" id="KW-1185">Reference proteome</keyword>
<feature type="region of interest" description="Disordered" evidence="3">
    <location>
        <begin position="637"/>
        <end position="660"/>
    </location>
</feature>
<evidence type="ECO:0000256" key="3">
    <source>
        <dbReference type="SAM" id="MobiDB-lite"/>
    </source>
</evidence>
<dbReference type="EMBL" id="JAFJMO010000007">
    <property type="protein sequence ID" value="KAJ8271755.1"/>
    <property type="molecule type" value="Genomic_DNA"/>
</dbReference>
<reference evidence="5" key="1">
    <citation type="journal article" date="2023" name="Science">
        <title>Genome structures resolve the early diversification of teleost fishes.</title>
        <authorList>
            <person name="Parey E."/>
            <person name="Louis A."/>
            <person name="Montfort J."/>
            <person name="Bouchez O."/>
            <person name="Roques C."/>
            <person name="Iampietro C."/>
            <person name="Lluch J."/>
            <person name="Castinel A."/>
            <person name="Donnadieu C."/>
            <person name="Desvignes T."/>
            <person name="Floi Bucao C."/>
            <person name="Jouanno E."/>
            <person name="Wen M."/>
            <person name="Mejri S."/>
            <person name="Dirks R."/>
            <person name="Jansen H."/>
            <person name="Henkel C."/>
            <person name="Chen W.J."/>
            <person name="Zahm M."/>
            <person name="Cabau C."/>
            <person name="Klopp C."/>
            <person name="Thompson A.W."/>
            <person name="Robinson-Rechavi M."/>
            <person name="Braasch I."/>
            <person name="Lecointre G."/>
            <person name="Bobe J."/>
            <person name="Postlethwait J.H."/>
            <person name="Berthelot C."/>
            <person name="Roest Crollius H."/>
            <person name="Guiguen Y."/>
        </authorList>
    </citation>
    <scope>NUCLEOTIDE SEQUENCE</scope>
    <source>
        <strain evidence="5">Concon-B</strain>
    </source>
</reference>
<feature type="region of interest" description="Disordered" evidence="3">
    <location>
        <begin position="222"/>
        <end position="301"/>
    </location>
</feature>
<accession>A0A9Q1HZN3</accession>
<comment type="subcellular location">
    <subcellularLocation>
        <location evidence="1">Cell junction</location>
    </subcellularLocation>
</comment>
<feature type="domain" description="SoHo" evidence="4">
    <location>
        <begin position="57"/>
        <end position="119"/>
    </location>
</feature>
<feature type="compositionally biased region" description="Pro residues" evidence="3">
    <location>
        <begin position="152"/>
        <end position="168"/>
    </location>
</feature>
<feature type="compositionally biased region" description="Basic and acidic residues" evidence="3">
    <location>
        <begin position="175"/>
        <end position="192"/>
    </location>
</feature>
<feature type="compositionally biased region" description="Polar residues" evidence="3">
    <location>
        <begin position="248"/>
        <end position="259"/>
    </location>
</feature>
<evidence type="ECO:0000256" key="2">
    <source>
        <dbReference type="ARBA" id="ARBA00022949"/>
    </source>
</evidence>
<evidence type="ECO:0000313" key="5">
    <source>
        <dbReference type="EMBL" id="KAJ8271755.1"/>
    </source>
</evidence>
<dbReference type="InterPro" id="IPR003127">
    <property type="entry name" value="SoHo_dom"/>
</dbReference>
<feature type="region of interest" description="Disordered" evidence="3">
    <location>
        <begin position="341"/>
        <end position="368"/>
    </location>
</feature>
<feature type="region of interest" description="Disordered" evidence="3">
    <location>
        <begin position="530"/>
        <end position="599"/>
    </location>
</feature>
<dbReference type="SMART" id="SM00459">
    <property type="entry name" value="Sorb"/>
    <property type="match status" value="1"/>
</dbReference>
<keyword evidence="2" id="KW-0965">Cell junction</keyword>
<sequence length="856" mass="94167">MSLSKDSCVGVLHPSIVLSRSSESSDSVRETRSTGHTTVTSTVPIARFSEEEKRVSVIKAPHYEGIGPVDESGIPIAIRTTVDRPKDWYKTMFKQIHMVHKPDDDYADTYNATYAIVNSDNGSNAVHAHPPPRTHTYRPLSKSPSDNGPCSLPDPAPSPIPPPPPPMPSLAQLRPGERDLNEWGPPDRKIDTRMYRAEPRSIFEYEPGKSSILEQERATSFYHASVDRGPERPSSSASDHRKRRKSEPSVNPQGPQGEQGSPRPADPHKESNTLRKPLTRSSPSSPSRPRDSPSVLTGPSLALSLYDPVNSLFLFSFLPCCSGVDFCEKGGDFSVMYSARLSSSGPNQDTSRDSGSMGPAVGAPCAGGAPPGSKRSICFKNGWQTQRQDAETWSSAEEAVSPKLKSRSCDNLLGDGPGAGSAHPRSESAGSLACEEEEEPKQPRPWHWHRSAHDTPGFLQLYRKMHRIDRRDLLASEVIRSVRARILELEREQSRQQPPDWPGCEGEVPRDVVPTRISQYESLIQKSKSMPNLGEDLGSGAGTPGSSQRSSSPRRRFSVESLLEEEPPARHPPEGQPQHPRAPGRARSRPDCSDSDHEAAASDLSDFIQLEGSSLCSESDYDRCSLTSSESLYGSGQHLHLHHPHHPHHAHQHQHRHLLSSCKGPCPASYTRFTTMLRHERARQDRRQPARQDDPDAGLSKLAFLVSPVPFRRKKGPAPPRQGRRPRPRPSVYEALDSALQGIFQHLQDERRRGLQPDSSILQRLLDELLPDVPQRSSSLRAQACPPQPHGHASRRGPEPHSASQRRAEPKSSAPSDAHGYQGGPHVASPPHPSPIHPPAPSHVPEFSLPSLLCVL</sequence>
<dbReference type="PROSITE" id="PS50831">
    <property type="entry name" value="SOHO"/>
    <property type="match status" value="1"/>
</dbReference>
<feature type="region of interest" description="Disordered" evidence="3">
    <location>
        <begin position="120"/>
        <end position="192"/>
    </location>
</feature>
<feature type="region of interest" description="Disordered" evidence="3">
    <location>
        <begin position="680"/>
        <end position="730"/>
    </location>
</feature>
<protein>
    <recommendedName>
        <fullName evidence="4">SoHo domain-containing protein</fullName>
    </recommendedName>
</protein>
<organism evidence="5 6">
    <name type="scientific">Conger conger</name>
    <name type="common">Conger eel</name>
    <name type="synonym">Muraena conger</name>
    <dbReference type="NCBI Taxonomy" id="82655"/>
    <lineage>
        <taxon>Eukaryota</taxon>
        <taxon>Metazoa</taxon>
        <taxon>Chordata</taxon>
        <taxon>Craniata</taxon>
        <taxon>Vertebrata</taxon>
        <taxon>Euteleostomi</taxon>
        <taxon>Actinopterygii</taxon>
        <taxon>Neopterygii</taxon>
        <taxon>Teleostei</taxon>
        <taxon>Anguilliformes</taxon>
        <taxon>Congridae</taxon>
        <taxon>Conger</taxon>
    </lineage>
</organism>
<evidence type="ECO:0000259" key="4">
    <source>
        <dbReference type="PROSITE" id="PS50831"/>
    </source>
</evidence>
<dbReference type="Pfam" id="PF02208">
    <property type="entry name" value="Sorb"/>
    <property type="match status" value="1"/>
</dbReference>
<feature type="compositionally biased region" description="Basic and acidic residues" evidence="3">
    <location>
        <begin position="588"/>
        <end position="599"/>
    </location>
</feature>
<feature type="region of interest" description="Disordered" evidence="3">
    <location>
        <begin position="406"/>
        <end position="452"/>
    </location>
</feature>
<dbReference type="AlphaFoldDB" id="A0A9Q1HZN3"/>
<feature type="compositionally biased region" description="Pro residues" evidence="3">
    <location>
        <begin position="828"/>
        <end position="842"/>
    </location>
</feature>
<dbReference type="GO" id="GO:0070161">
    <property type="term" value="C:anchoring junction"/>
    <property type="evidence" value="ECO:0007669"/>
    <property type="project" value="UniProtKB-SubCell"/>
</dbReference>
<feature type="compositionally biased region" description="Basic residues" evidence="3">
    <location>
        <begin position="639"/>
        <end position="658"/>
    </location>
</feature>
<proteinExistence type="predicted"/>
<feature type="compositionally biased region" description="Low complexity" evidence="3">
    <location>
        <begin position="358"/>
        <end position="368"/>
    </location>
</feature>
<comment type="caution">
    <text evidence="5">The sequence shown here is derived from an EMBL/GenBank/DDBJ whole genome shotgun (WGS) entry which is preliminary data.</text>
</comment>
<feature type="region of interest" description="Disordered" evidence="3">
    <location>
        <begin position="491"/>
        <end position="510"/>
    </location>
</feature>
<name>A0A9Q1HZN3_CONCO</name>
<gene>
    <name evidence="5" type="ORF">COCON_G00106140</name>
</gene>